<accession>A0AA52EGA0</accession>
<dbReference type="GO" id="GO:0004497">
    <property type="term" value="F:monooxygenase activity"/>
    <property type="evidence" value="ECO:0007669"/>
    <property type="project" value="UniProtKB-KW"/>
</dbReference>
<keyword evidence="3 4" id="KW-0349">Heme</keyword>
<feature type="binding site" description="axial binding residue" evidence="3">
    <location>
        <position position="418"/>
    </location>
    <ligand>
        <name>heme</name>
        <dbReference type="ChEBI" id="CHEBI:30413"/>
    </ligand>
    <ligandPart>
        <name>Fe</name>
        <dbReference type="ChEBI" id="CHEBI:18248"/>
    </ligandPart>
</feature>
<dbReference type="Proteomes" id="UP001268683">
    <property type="component" value="Chromosome"/>
</dbReference>
<dbReference type="GO" id="GO:0016705">
    <property type="term" value="F:oxidoreductase activity, acting on paired donors, with incorporation or reduction of molecular oxygen"/>
    <property type="evidence" value="ECO:0007669"/>
    <property type="project" value="InterPro"/>
</dbReference>
<dbReference type="InterPro" id="IPR050121">
    <property type="entry name" value="Cytochrome_P450_monoxygenase"/>
</dbReference>
<dbReference type="Pfam" id="PF00067">
    <property type="entry name" value="p450"/>
    <property type="match status" value="1"/>
</dbReference>
<keyword evidence="7" id="KW-1185">Reference proteome</keyword>
<evidence type="ECO:0000256" key="3">
    <source>
        <dbReference type="PIRSR" id="PIRSR602401-1"/>
    </source>
</evidence>
<dbReference type="PROSITE" id="PS00086">
    <property type="entry name" value="CYTOCHROME_P450"/>
    <property type="match status" value="1"/>
</dbReference>
<keyword evidence="4" id="KW-0560">Oxidoreductase</keyword>
<feature type="region of interest" description="Disordered" evidence="5">
    <location>
        <begin position="1"/>
        <end position="23"/>
    </location>
</feature>
<dbReference type="KEGG" id="tmk:QGN29_10580"/>
<gene>
    <name evidence="6" type="ORF">QGN29_10580</name>
</gene>
<keyword evidence="3 4" id="KW-0479">Metal-binding</keyword>
<proteinExistence type="inferred from homology"/>
<evidence type="ECO:0000313" key="6">
    <source>
        <dbReference type="EMBL" id="WND01992.1"/>
    </source>
</evidence>
<evidence type="ECO:0000256" key="1">
    <source>
        <dbReference type="ARBA" id="ARBA00001971"/>
    </source>
</evidence>
<comment type="cofactor">
    <cofactor evidence="1 3">
        <name>heme</name>
        <dbReference type="ChEBI" id="CHEBI:30413"/>
    </cofactor>
</comment>
<dbReference type="InterPro" id="IPR002401">
    <property type="entry name" value="Cyt_P450_E_grp-I"/>
</dbReference>
<sequence length="477" mass="54611">MAEDNISQKAACPFHPPKPKHRKHGLSFIRRLFLGRKMDMLGNYTEKAYSYLMGKNNMGLGSVYAINCLESTRKVLVDESDDFPKSEVMYRTLEPLVGRSVFSVNGEEWKAQRKRLAPAFAHLHVQRGFGGMMAAVDRMLKEVKVAAEGDGLIDIDKVMSKVTADVIFRVMFSGSLDGPRGNAIYTNFQRYQQEQRYFSLRTLINWPRWMPILGHRQNKKAREAASSIREILFDIVTQRIALPVADRPEDMLTAILVEYSKDFKDDIPVVELVDQIAFFFLAGHETTAASTTWASYLLSQSPEDENRLVREVYDVTQKEPIEFKDLKKLRFVDAVFKESMRLYAPVPYFPRESTKPTQIRTHNLKKGSQITVNAYFIHRNTRWWDQPDHFIPSRFLEEGGCPENKLAFIPFSAGPRICPGANFATVEATLILASLFKEYSLTLEEDFAVEPFAQLTLKPKKGILMRVSKRDEPSSLE</sequence>
<organism evidence="6 7">
    <name type="scientific">Temperatibacter marinus</name>
    <dbReference type="NCBI Taxonomy" id="1456591"/>
    <lineage>
        <taxon>Bacteria</taxon>
        <taxon>Pseudomonadati</taxon>
        <taxon>Pseudomonadota</taxon>
        <taxon>Alphaproteobacteria</taxon>
        <taxon>Kordiimonadales</taxon>
        <taxon>Temperatibacteraceae</taxon>
        <taxon>Temperatibacter</taxon>
    </lineage>
</organism>
<reference evidence="6" key="1">
    <citation type="submission" date="2023-04" db="EMBL/GenBank/DDBJ databases">
        <title>Complete genome sequence of Temperatibacter marinus.</title>
        <authorList>
            <person name="Rong J.-C."/>
            <person name="Yi M.-L."/>
            <person name="Zhao Q."/>
        </authorList>
    </citation>
    <scope>NUCLEOTIDE SEQUENCE</scope>
    <source>
        <strain evidence="6">NBRC 110045</strain>
    </source>
</reference>
<dbReference type="GO" id="GO:0020037">
    <property type="term" value="F:heme binding"/>
    <property type="evidence" value="ECO:0007669"/>
    <property type="project" value="InterPro"/>
</dbReference>
<protein>
    <submittedName>
        <fullName evidence="6">Cytochrome P450</fullName>
    </submittedName>
</protein>
<dbReference type="SUPFAM" id="SSF48264">
    <property type="entry name" value="Cytochrome P450"/>
    <property type="match status" value="1"/>
</dbReference>
<evidence type="ECO:0000313" key="7">
    <source>
        <dbReference type="Proteomes" id="UP001268683"/>
    </source>
</evidence>
<evidence type="ECO:0000256" key="4">
    <source>
        <dbReference type="RuleBase" id="RU000461"/>
    </source>
</evidence>
<dbReference type="GO" id="GO:0005506">
    <property type="term" value="F:iron ion binding"/>
    <property type="evidence" value="ECO:0007669"/>
    <property type="project" value="InterPro"/>
</dbReference>
<dbReference type="AlphaFoldDB" id="A0AA52EGA0"/>
<keyword evidence="4" id="KW-0503">Monooxygenase</keyword>
<keyword evidence="3 4" id="KW-0408">Iron</keyword>
<evidence type="ECO:0000256" key="2">
    <source>
        <dbReference type="ARBA" id="ARBA00010617"/>
    </source>
</evidence>
<dbReference type="InterPro" id="IPR017972">
    <property type="entry name" value="Cyt_P450_CS"/>
</dbReference>
<dbReference type="PANTHER" id="PTHR24305">
    <property type="entry name" value="CYTOCHROME P450"/>
    <property type="match status" value="1"/>
</dbReference>
<dbReference type="RefSeq" id="WP_310797827.1">
    <property type="nucleotide sequence ID" value="NZ_CP123872.1"/>
</dbReference>
<dbReference type="InterPro" id="IPR036396">
    <property type="entry name" value="Cyt_P450_sf"/>
</dbReference>
<dbReference type="PRINTS" id="PR00463">
    <property type="entry name" value="EP450I"/>
</dbReference>
<dbReference type="PANTHER" id="PTHR24305:SF166">
    <property type="entry name" value="CYTOCHROME P450 12A4, MITOCHONDRIAL-RELATED"/>
    <property type="match status" value="1"/>
</dbReference>
<dbReference type="PRINTS" id="PR00385">
    <property type="entry name" value="P450"/>
</dbReference>
<name>A0AA52EGA0_9PROT</name>
<comment type="similarity">
    <text evidence="2 4">Belongs to the cytochrome P450 family.</text>
</comment>
<dbReference type="Gene3D" id="1.10.630.10">
    <property type="entry name" value="Cytochrome P450"/>
    <property type="match status" value="1"/>
</dbReference>
<dbReference type="InterPro" id="IPR001128">
    <property type="entry name" value="Cyt_P450"/>
</dbReference>
<evidence type="ECO:0000256" key="5">
    <source>
        <dbReference type="SAM" id="MobiDB-lite"/>
    </source>
</evidence>
<dbReference type="EMBL" id="CP123872">
    <property type="protein sequence ID" value="WND01992.1"/>
    <property type="molecule type" value="Genomic_DNA"/>
</dbReference>